<keyword evidence="5" id="KW-1185">Reference proteome</keyword>
<feature type="compositionally biased region" description="Basic and acidic residues" evidence="2">
    <location>
        <begin position="203"/>
        <end position="228"/>
    </location>
</feature>
<keyword evidence="1" id="KW-0862">Zinc</keyword>
<evidence type="ECO:0000259" key="3">
    <source>
        <dbReference type="PROSITE" id="PS50966"/>
    </source>
</evidence>
<sequence>MIKKREERYNNYEIRGVTETQYLAISHLTGKKYNVEIQKQECSCIECKCRECPCVHAIRLLSVKGGNHGLGIVVLILVLRPSKQLMQVISQVQDGLQDGPQMQQQAPPMQEDAPPMQRKKREEKCPNRARSKSATATTPSTTTTRGTKDKVGKERGRERKRSPVQKQLQCKNHKQNNPRQGGRGRGALVQEVAQRCKNHKLQKGGEERKTKRRGKKEEGGNGRGRGREFSGLYGLLFGDDNVETPSTPPVNANRESGESHLHNSWF</sequence>
<dbReference type="AlphaFoldDB" id="A0A835M5U6"/>
<dbReference type="GO" id="GO:0008270">
    <property type="term" value="F:zinc ion binding"/>
    <property type="evidence" value="ECO:0007669"/>
    <property type="project" value="UniProtKB-KW"/>
</dbReference>
<evidence type="ECO:0000313" key="4">
    <source>
        <dbReference type="EMBL" id="KAF9614949.1"/>
    </source>
</evidence>
<feature type="domain" description="SWIM-type" evidence="3">
    <location>
        <begin position="33"/>
        <end position="65"/>
    </location>
</feature>
<protein>
    <recommendedName>
        <fullName evidence="3">SWIM-type domain-containing protein</fullName>
    </recommendedName>
</protein>
<evidence type="ECO:0000256" key="2">
    <source>
        <dbReference type="SAM" id="MobiDB-lite"/>
    </source>
</evidence>
<name>A0A835M5U6_9MAGN</name>
<proteinExistence type="predicted"/>
<feature type="compositionally biased region" description="Low complexity" evidence="2">
    <location>
        <begin position="132"/>
        <end position="145"/>
    </location>
</feature>
<gene>
    <name evidence="4" type="ORF">IFM89_021379</name>
</gene>
<evidence type="ECO:0000313" key="5">
    <source>
        <dbReference type="Proteomes" id="UP000631114"/>
    </source>
</evidence>
<dbReference type="PROSITE" id="PS50966">
    <property type="entry name" value="ZF_SWIM"/>
    <property type="match status" value="1"/>
</dbReference>
<organism evidence="4 5">
    <name type="scientific">Coptis chinensis</name>
    <dbReference type="NCBI Taxonomy" id="261450"/>
    <lineage>
        <taxon>Eukaryota</taxon>
        <taxon>Viridiplantae</taxon>
        <taxon>Streptophyta</taxon>
        <taxon>Embryophyta</taxon>
        <taxon>Tracheophyta</taxon>
        <taxon>Spermatophyta</taxon>
        <taxon>Magnoliopsida</taxon>
        <taxon>Ranunculales</taxon>
        <taxon>Ranunculaceae</taxon>
        <taxon>Coptidoideae</taxon>
        <taxon>Coptis</taxon>
    </lineage>
</organism>
<evidence type="ECO:0000256" key="1">
    <source>
        <dbReference type="PROSITE-ProRule" id="PRU00325"/>
    </source>
</evidence>
<feature type="compositionally biased region" description="Low complexity" evidence="2">
    <location>
        <begin position="97"/>
        <end position="116"/>
    </location>
</feature>
<feature type="compositionally biased region" description="Polar residues" evidence="2">
    <location>
        <begin position="243"/>
        <end position="254"/>
    </location>
</feature>
<comment type="caution">
    <text evidence="4">The sequence shown here is derived from an EMBL/GenBank/DDBJ whole genome shotgun (WGS) entry which is preliminary data.</text>
</comment>
<dbReference type="Proteomes" id="UP000631114">
    <property type="component" value="Unassembled WGS sequence"/>
</dbReference>
<dbReference type="EMBL" id="JADFTS010000003">
    <property type="protein sequence ID" value="KAF9614949.1"/>
    <property type="molecule type" value="Genomic_DNA"/>
</dbReference>
<keyword evidence="1" id="KW-0863">Zinc-finger</keyword>
<keyword evidence="1" id="KW-0479">Metal-binding</keyword>
<feature type="compositionally biased region" description="Basic and acidic residues" evidence="2">
    <location>
        <begin position="255"/>
        <end position="266"/>
    </location>
</feature>
<dbReference type="InterPro" id="IPR007527">
    <property type="entry name" value="Znf_SWIM"/>
</dbReference>
<reference evidence="4 5" key="1">
    <citation type="submission" date="2020-10" db="EMBL/GenBank/DDBJ databases">
        <title>The Coptis chinensis genome and diversification of protoberbering-type alkaloids.</title>
        <authorList>
            <person name="Wang B."/>
            <person name="Shu S."/>
            <person name="Song C."/>
            <person name="Liu Y."/>
        </authorList>
    </citation>
    <scope>NUCLEOTIDE SEQUENCE [LARGE SCALE GENOMIC DNA]</scope>
    <source>
        <strain evidence="4">HL-2020</strain>
        <tissue evidence="4">Leaf</tissue>
    </source>
</reference>
<feature type="compositionally biased region" description="Basic and acidic residues" evidence="2">
    <location>
        <begin position="146"/>
        <end position="157"/>
    </location>
</feature>
<accession>A0A835M5U6</accession>
<feature type="region of interest" description="Disordered" evidence="2">
    <location>
        <begin position="97"/>
        <end position="266"/>
    </location>
</feature>